<evidence type="ECO:0000256" key="4">
    <source>
        <dbReference type="ARBA" id="ARBA00023212"/>
    </source>
</evidence>
<dbReference type="PANTHER" id="PTHR10554">
    <property type="entry name" value="SYNTROPHIN"/>
    <property type="match status" value="1"/>
</dbReference>
<comment type="similarity">
    <text evidence="2">Belongs to the syntrophin family.</text>
</comment>
<evidence type="ECO:0000256" key="3">
    <source>
        <dbReference type="ARBA" id="ARBA00022490"/>
    </source>
</evidence>
<comment type="caution">
    <text evidence="7">The sequence shown here is derived from an EMBL/GenBank/DDBJ whole genome shotgun (WGS) entry which is preliminary data.</text>
</comment>
<name>A0A813PLP2_9BILA</name>
<comment type="subcellular location">
    <subcellularLocation>
        <location evidence="1">Cytoplasm</location>
        <location evidence="1">Cytoskeleton</location>
    </subcellularLocation>
</comment>
<keyword evidence="5" id="KW-0732">Signal</keyword>
<dbReference type="Proteomes" id="UP000663832">
    <property type="component" value="Unassembled WGS sequence"/>
</dbReference>
<evidence type="ECO:0000256" key="1">
    <source>
        <dbReference type="ARBA" id="ARBA00004245"/>
    </source>
</evidence>
<evidence type="ECO:0000259" key="6">
    <source>
        <dbReference type="PROSITE" id="PS50106"/>
    </source>
</evidence>
<dbReference type="SUPFAM" id="SSF50156">
    <property type="entry name" value="PDZ domain-like"/>
    <property type="match status" value="1"/>
</dbReference>
<dbReference type="Gene3D" id="2.30.42.10">
    <property type="match status" value="1"/>
</dbReference>
<dbReference type="SUPFAM" id="SSF50729">
    <property type="entry name" value="PH domain-like"/>
    <property type="match status" value="2"/>
</dbReference>
<dbReference type="PANTHER" id="PTHR10554:SF1">
    <property type="entry name" value="FI16515P1"/>
    <property type="match status" value="1"/>
</dbReference>
<dbReference type="SMART" id="SM00228">
    <property type="entry name" value="PDZ"/>
    <property type="match status" value="1"/>
</dbReference>
<feature type="domain" description="PDZ" evidence="6">
    <location>
        <begin position="80"/>
        <end position="147"/>
    </location>
</feature>
<keyword evidence="4" id="KW-0206">Cytoskeleton</keyword>
<feature type="chain" id="PRO_5032267911" description="PDZ domain-containing protein" evidence="5">
    <location>
        <begin position="18"/>
        <end position="603"/>
    </location>
</feature>
<dbReference type="InterPro" id="IPR001478">
    <property type="entry name" value="PDZ"/>
</dbReference>
<evidence type="ECO:0000313" key="7">
    <source>
        <dbReference type="EMBL" id="CAF0752354.1"/>
    </source>
</evidence>
<dbReference type="InterPro" id="IPR055108">
    <property type="entry name" value="Syntrophin_4th"/>
</dbReference>
<dbReference type="AlphaFoldDB" id="A0A813PLP2"/>
<proteinExistence type="inferred from homology"/>
<dbReference type="GO" id="GO:0005856">
    <property type="term" value="C:cytoskeleton"/>
    <property type="evidence" value="ECO:0007669"/>
    <property type="project" value="UniProtKB-SubCell"/>
</dbReference>
<dbReference type="SMART" id="SM00233">
    <property type="entry name" value="PH"/>
    <property type="match status" value="2"/>
</dbReference>
<keyword evidence="3" id="KW-0963">Cytoplasm</keyword>
<organism evidence="7 8">
    <name type="scientific">Adineta steineri</name>
    <dbReference type="NCBI Taxonomy" id="433720"/>
    <lineage>
        <taxon>Eukaryota</taxon>
        <taxon>Metazoa</taxon>
        <taxon>Spiralia</taxon>
        <taxon>Gnathifera</taxon>
        <taxon>Rotifera</taxon>
        <taxon>Eurotatoria</taxon>
        <taxon>Bdelloidea</taxon>
        <taxon>Adinetida</taxon>
        <taxon>Adinetidae</taxon>
        <taxon>Adineta</taxon>
    </lineage>
</organism>
<dbReference type="GO" id="GO:0016010">
    <property type="term" value="C:dystrophin-associated glycoprotein complex"/>
    <property type="evidence" value="ECO:0007669"/>
    <property type="project" value="TreeGrafter"/>
</dbReference>
<feature type="signal peptide" evidence="5">
    <location>
        <begin position="1"/>
        <end position="17"/>
    </location>
</feature>
<dbReference type="GO" id="GO:0005198">
    <property type="term" value="F:structural molecule activity"/>
    <property type="evidence" value="ECO:0007669"/>
    <property type="project" value="InterPro"/>
</dbReference>
<keyword evidence="8" id="KW-1185">Reference proteome</keyword>
<sequence>MLLLTLLLHSPWVTVKMHDRHQPYSVEVLFEDHVTLSDGRSKPHLVLLQLTSETLIVRRLKTTQVSSINNKDIQTIVSRNVTLKRHPTTNSFGFSIKGGCDTGFPVLISRVVYTNAHLLHVGDAILSINNEDISNLTHDQVITKLRNISGDQVNLTVRYMNDMAPYLHSTSATARSSLSSSIMPTVKTSFTLPTSASVRMRRQQNRMSAEYPSGYHRPGKQQQRLSLMLSDQQQNTDEYELLSRLLLCENESERCRRQLNTFAKEQQQQSESISLLTEEDDDEDNSTVDYVSVQEYSLLYAYVTQYLSGTDKLRINSFQLHTLDGSQSGIIIADTAIQQHMWISRINMVIHNLTARTLTELNQTLLPSEQVLYATWIHERVTNINQNRLPEWKPIFIVFKGSDLYIFDDNKPPPLCAYDFICCSRVYPIVEILIEMTSSKHRLDDRQYCFTLTLSNDLVAQRRYLNFETKTELDEFNSNVQRSTYMSVYALKNRAFGCMYQGQICRLIIDITKGFEMYNNETNIILWSFTFDQLQSSSDNGRDKIYFEFKRDLIVSNENEPTIHIEIQCQHLRILIHVINAFLTVKLIGKRDDTIIQEIISSD</sequence>
<dbReference type="PROSITE" id="PS50106">
    <property type="entry name" value="PDZ"/>
    <property type="match status" value="1"/>
</dbReference>
<dbReference type="EMBL" id="CAJNOM010000005">
    <property type="protein sequence ID" value="CAF0752354.1"/>
    <property type="molecule type" value="Genomic_DNA"/>
</dbReference>
<dbReference type="OrthoDB" id="9975356at2759"/>
<evidence type="ECO:0000313" key="8">
    <source>
        <dbReference type="Proteomes" id="UP000663832"/>
    </source>
</evidence>
<protein>
    <recommendedName>
        <fullName evidence="6">PDZ domain-containing protein</fullName>
    </recommendedName>
</protein>
<dbReference type="InterPro" id="IPR036034">
    <property type="entry name" value="PDZ_sf"/>
</dbReference>
<dbReference type="InterPro" id="IPR001849">
    <property type="entry name" value="PH_domain"/>
</dbReference>
<dbReference type="InterPro" id="IPR015482">
    <property type="entry name" value="Syntrophin"/>
</dbReference>
<dbReference type="Pfam" id="PF00595">
    <property type="entry name" value="PDZ"/>
    <property type="match status" value="1"/>
</dbReference>
<dbReference type="Pfam" id="PF23012">
    <property type="entry name" value="Syntrophin_4th"/>
    <property type="match status" value="1"/>
</dbReference>
<evidence type="ECO:0000256" key="2">
    <source>
        <dbReference type="ARBA" id="ARBA00010798"/>
    </source>
</evidence>
<reference evidence="7" key="1">
    <citation type="submission" date="2021-02" db="EMBL/GenBank/DDBJ databases">
        <authorList>
            <person name="Nowell W R."/>
        </authorList>
    </citation>
    <scope>NUCLEOTIDE SEQUENCE</scope>
</reference>
<gene>
    <name evidence="7" type="ORF">QVE165_LOCUS1565</name>
</gene>
<accession>A0A813PLP2</accession>
<evidence type="ECO:0000256" key="5">
    <source>
        <dbReference type="SAM" id="SignalP"/>
    </source>
</evidence>